<name>A0A1A9VXZ3_GLOAU</name>
<dbReference type="Proteomes" id="UP000078200">
    <property type="component" value="Unassembled WGS sequence"/>
</dbReference>
<protein>
    <submittedName>
        <fullName evidence="1">Uncharacterized protein</fullName>
    </submittedName>
</protein>
<dbReference type="AlphaFoldDB" id="A0A1A9VXZ3"/>
<proteinExistence type="predicted"/>
<dbReference type="EnsemblMetazoa" id="GAUT051241-RA">
    <property type="protein sequence ID" value="GAUT051241-PA"/>
    <property type="gene ID" value="GAUT051241"/>
</dbReference>
<organism evidence="1 2">
    <name type="scientific">Glossina austeni</name>
    <name type="common">Savannah tsetse fly</name>
    <dbReference type="NCBI Taxonomy" id="7395"/>
    <lineage>
        <taxon>Eukaryota</taxon>
        <taxon>Metazoa</taxon>
        <taxon>Ecdysozoa</taxon>
        <taxon>Arthropoda</taxon>
        <taxon>Hexapoda</taxon>
        <taxon>Insecta</taxon>
        <taxon>Pterygota</taxon>
        <taxon>Neoptera</taxon>
        <taxon>Endopterygota</taxon>
        <taxon>Diptera</taxon>
        <taxon>Brachycera</taxon>
        <taxon>Muscomorpha</taxon>
        <taxon>Hippoboscoidea</taxon>
        <taxon>Glossinidae</taxon>
        <taxon>Glossina</taxon>
    </lineage>
</organism>
<reference evidence="1" key="1">
    <citation type="submission" date="2020-05" db="UniProtKB">
        <authorList>
            <consortium name="EnsemblMetazoa"/>
        </authorList>
    </citation>
    <scope>IDENTIFICATION</scope>
    <source>
        <strain evidence="1">TTRI</strain>
    </source>
</reference>
<accession>A0A1A9VXZ3</accession>
<dbReference type="VEuPathDB" id="VectorBase:GAUT051241"/>
<evidence type="ECO:0000313" key="1">
    <source>
        <dbReference type="EnsemblMetazoa" id="GAUT051241-PA"/>
    </source>
</evidence>
<evidence type="ECO:0000313" key="2">
    <source>
        <dbReference type="Proteomes" id="UP000078200"/>
    </source>
</evidence>
<sequence length="155" mass="17919">MIKHNPNKDPKFHQEEILIGAGTNERVQDKTWIVQKIEGSGRRKGTYFLRLQGGALKETLSNNGGPSTYSDVCVRPLTDLKPGSVTYTLKMLRPTCKLLEPGGKTPYFLDPWLWEEDIYQEYLKFRDKSPVTRQKFLLELFEFIAAEVFYLDTKV</sequence>
<keyword evidence="2" id="KW-1185">Reference proteome</keyword>